<evidence type="ECO:0000256" key="2">
    <source>
        <dbReference type="ARBA" id="ARBA00023295"/>
    </source>
</evidence>
<dbReference type="InterPro" id="IPR000757">
    <property type="entry name" value="Beta-glucanase-like"/>
</dbReference>
<evidence type="ECO:0000256" key="3">
    <source>
        <dbReference type="SAM" id="MobiDB-lite"/>
    </source>
</evidence>
<dbReference type="SUPFAM" id="SSF49899">
    <property type="entry name" value="Concanavalin A-like lectins/glucanases"/>
    <property type="match status" value="1"/>
</dbReference>
<feature type="compositionally biased region" description="Low complexity" evidence="3">
    <location>
        <begin position="105"/>
        <end position="130"/>
    </location>
</feature>
<keyword evidence="7" id="KW-1185">Reference proteome</keyword>
<dbReference type="EMBL" id="KZ303494">
    <property type="protein sequence ID" value="PIA17545.1"/>
    <property type="molecule type" value="Genomic_DNA"/>
</dbReference>
<dbReference type="STRING" id="763665.A0A2G5BEV0"/>
<dbReference type="GO" id="GO:0030246">
    <property type="term" value="F:carbohydrate binding"/>
    <property type="evidence" value="ECO:0007669"/>
    <property type="project" value="UniProtKB-KW"/>
</dbReference>
<feature type="compositionally biased region" description="Polar residues" evidence="3">
    <location>
        <begin position="85"/>
        <end position="94"/>
    </location>
</feature>
<dbReference type="InterPro" id="IPR044791">
    <property type="entry name" value="Beta-glucanase/XTH"/>
</dbReference>
<keyword evidence="4" id="KW-0732">Signal</keyword>
<sequence>MAFAFKFLCLFFMSGALAASHSLGVCLRDVLFGMDVYREAYSPGVRMVGRSFSAALSSRKLYERDVTEGLEVLIQAGSGPINLADLSNSGTTNQGVGGGSNSPQETPASSPSSSDKSSDENSSADSTKSDSSTDDSESAPLVPEANSNAITSGTFSQEPSDRLYTCKSEYIDFSQSDAMSKFSFVWCPQNAYQTQNSVVWKLTQECGTTMVYPWDFHYGRIEARVRIGAGSGVVTALLLLGPAPSDEIDFEWVGQDLTHVQTMYYVQAHRVDATSQAFGVSQHKDSDLSTTYQDYAIELREDSVKWYLNGGLLRTLNKGADEFPSDASRARMGIWDGSQTGGWAGNVDWNKGPFTAEMQWFNFTPYC</sequence>
<feature type="domain" description="GH16" evidence="5">
    <location>
        <begin position="135"/>
        <end position="358"/>
    </location>
</feature>
<reference evidence="6 7" key="1">
    <citation type="journal article" date="2015" name="Genome Biol. Evol.">
        <title>Phylogenomic analyses indicate that early fungi evolved digesting cell walls of algal ancestors of land plants.</title>
        <authorList>
            <person name="Chang Y."/>
            <person name="Wang S."/>
            <person name="Sekimoto S."/>
            <person name="Aerts A.L."/>
            <person name="Choi C."/>
            <person name="Clum A."/>
            <person name="LaButti K.M."/>
            <person name="Lindquist E.A."/>
            <person name="Yee Ngan C."/>
            <person name="Ohm R.A."/>
            <person name="Salamov A.A."/>
            <person name="Grigoriev I.V."/>
            <person name="Spatafora J.W."/>
            <person name="Berbee M.L."/>
        </authorList>
    </citation>
    <scope>NUCLEOTIDE SEQUENCE [LARGE SCALE GENOMIC DNA]</scope>
    <source>
        <strain evidence="6 7">NRRL 1564</strain>
    </source>
</reference>
<feature type="region of interest" description="Disordered" evidence="3">
    <location>
        <begin position="84"/>
        <end position="158"/>
    </location>
</feature>
<dbReference type="InterPro" id="IPR013320">
    <property type="entry name" value="ConA-like_dom_sf"/>
</dbReference>
<dbReference type="Pfam" id="PF00722">
    <property type="entry name" value="Glyco_hydro_16"/>
    <property type="match status" value="1"/>
</dbReference>
<name>A0A2G5BEV0_COERN</name>
<accession>A0A2G5BEV0</accession>
<dbReference type="Proteomes" id="UP000242474">
    <property type="component" value="Unassembled WGS sequence"/>
</dbReference>
<gene>
    <name evidence="6" type="ORF">COEREDRAFT_80531</name>
</gene>
<keyword evidence="1" id="KW-0378">Hydrolase</keyword>
<organism evidence="6 7">
    <name type="scientific">Coemansia reversa (strain ATCC 12441 / NRRL 1564)</name>
    <dbReference type="NCBI Taxonomy" id="763665"/>
    <lineage>
        <taxon>Eukaryota</taxon>
        <taxon>Fungi</taxon>
        <taxon>Fungi incertae sedis</taxon>
        <taxon>Zoopagomycota</taxon>
        <taxon>Kickxellomycotina</taxon>
        <taxon>Kickxellomycetes</taxon>
        <taxon>Kickxellales</taxon>
        <taxon>Kickxellaceae</taxon>
        <taxon>Coemansia</taxon>
    </lineage>
</organism>
<dbReference type="AlphaFoldDB" id="A0A2G5BEV0"/>
<evidence type="ECO:0000313" key="7">
    <source>
        <dbReference type="Proteomes" id="UP000242474"/>
    </source>
</evidence>
<dbReference type="Gene3D" id="2.60.120.200">
    <property type="match status" value="1"/>
</dbReference>
<dbReference type="OrthoDB" id="4781at2759"/>
<dbReference type="GO" id="GO:0005975">
    <property type="term" value="P:carbohydrate metabolic process"/>
    <property type="evidence" value="ECO:0007669"/>
    <property type="project" value="InterPro"/>
</dbReference>
<dbReference type="GO" id="GO:0004553">
    <property type="term" value="F:hydrolase activity, hydrolyzing O-glycosyl compounds"/>
    <property type="evidence" value="ECO:0007669"/>
    <property type="project" value="InterPro"/>
</dbReference>
<evidence type="ECO:0000259" key="5">
    <source>
        <dbReference type="PROSITE" id="PS51762"/>
    </source>
</evidence>
<keyword evidence="2" id="KW-0326">Glycosidase</keyword>
<keyword evidence="6" id="KW-0430">Lectin</keyword>
<dbReference type="PANTHER" id="PTHR31062">
    <property type="entry name" value="XYLOGLUCAN ENDOTRANSGLUCOSYLASE/HYDROLASE PROTEIN 8-RELATED"/>
    <property type="match status" value="1"/>
</dbReference>
<evidence type="ECO:0000313" key="6">
    <source>
        <dbReference type="EMBL" id="PIA17545.1"/>
    </source>
</evidence>
<evidence type="ECO:0000256" key="1">
    <source>
        <dbReference type="ARBA" id="ARBA00022801"/>
    </source>
</evidence>
<protein>
    <submittedName>
        <fullName evidence="6">Concanavalin A-like lectin/glucanase</fullName>
    </submittedName>
</protein>
<feature type="chain" id="PRO_5013552336" evidence="4">
    <location>
        <begin position="19"/>
        <end position="367"/>
    </location>
</feature>
<proteinExistence type="predicted"/>
<evidence type="ECO:0000256" key="4">
    <source>
        <dbReference type="SAM" id="SignalP"/>
    </source>
</evidence>
<feature type="signal peptide" evidence="4">
    <location>
        <begin position="1"/>
        <end position="18"/>
    </location>
</feature>
<dbReference type="PROSITE" id="PS51762">
    <property type="entry name" value="GH16_2"/>
    <property type="match status" value="1"/>
</dbReference>
<feature type="compositionally biased region" description="Polar residues" evidence="3">
    <location>
        <begin position="145"/>
        <end position="158"/>
    </location>
</feature>